<reference evidence="1" key="1">
    <citation type="submission" date="2021-09" db="EMBL/GenBank/DDBJ databases">
        <title>Isolation and characterization of 3-chlorobenzoate degrading bacteria from soils in Shizuoka.</title>
        <authorList>
            <person name="Ifat A."/>
            <person name="Ogawa N."/>
            <person name="Kimbara K."/>
            <person name="Moriuchi R."/>
            <person name="Dohra H."/>
            <person name="Shintani M."/>
        </authorList>
    </citation>
    <scope>NUCLEOTIDE SEQUENCE</scope>
    <source>
        <strain evidence="1">19CS2-2</strain>
    </source>
</reference>
<dbReference type="EMBL" id="BPUR01000037">
    <property type="protein sequence ID" value="GJH22239.1"/>
    <property type="molecule type" value="Genomic_DNA"/>
</dbReference>
<comment type="caution">
    <text evidence="1">The sequence shown here is derived from an EMBL/GenBank/DDBJ whole genome shotgun (WGS) entry which is preliminary data.</text>
</comment>
<proteinExistence type="predicted"/>
<evidence type="ECO:0000313" key="2">
    <source>
        <dbReference type="Proteomes" id="UP001055013"/>
    </source>
</evidence>
<keyword evidence="2" id="KW-1185">Reference proteome</keyword>
<dbReference type="Proteomes" id="UP001055013">
    <property type="component" value="Unassembled WGS sequence"/>
</dbReference>
<gene>
    <name evidence="1" type="ORF">CBA19CS22_36875</name>
</gene>
<evidence type="ECO:0000313" key="1">
    <source>
        <dbReference type="EMBL" id="GJH22239.1"/>
    </source>
</evidence>
<sequence>MSKPNQCKTAPHEVFIVGEALALAPRLDEVARCFTCRYSEPLHRTDDQHTCRIDPPVIDPRGPRANGGADWRGVWPIVYSDEHCGRYWPREPLHVDDALLTAYRAHREHEAALEALHAATTARRDAKERIPSGRKVITVKKIEGAAR</sequence>
<organism evidence="1 2">
    <name type="scientific">Caballeronia novacaledonica</name>
    <dbReference type="NCBI Taxonomy" id="1544861"/>
    <lineage>
        <taxon>Bacteria</taxon>
        <taxon>Pseudomonadati</taxon>
        <taxon>Pseudomonadota</taxon>
        <taxon>Betaproteobacteria</taxon>
        <taxon>Burkholderiales</taxon>
        <taxon>Burkholderiaceae</taxon>
        <taxon>Caballeronia</taxon>
    </lineage>
</organism>
<protein>
    <submittedName>
        <fullName evidence="1">Uncharacterized protein</fullName>
    </submittedName>
</protein>
<accession>A0ACB5R499</accession>
<name>A0ACB5R499_9BURK</name>